<keyword evidence="2" id="KW-1185">Reference proteome</keyword>
<dbReference type="AlphaFoldDB" id="A0A7Z2YF58"/>
<name>A0A7Z2YF58_9VIBR</name>
<evidence type="ECO:0000313" key="1">
    <source>
        <dbReference type="EMBL" id="QIA65056.1"/>
    </source>
</evidence>
<organism evidence="1 2">
    <name type="scientific">Vibrio astriarenae</name>
    <dbReference type="NCBI Taxonomy" id="1481923"/>
    <lineage>
        <taxon>Bacteria</taxon>
        <taxon>Pseudomonadati</taxon>
        <taxon>Pseudomonadota</taxon>
        <taxon>Gammaproteobacteria</taxon>
        <taxon>Vibrionales</taxon>
        <taxon>Vibrionaceae</taxon>
        <taxon>Vibrio</taxon>
    </lineage>
</organism>
<dbReference type="InterPro" id="IPR045508">
    <property type="entry name" value="DUF6482"/>
</dbReference>
<proteinExistence type="predicted"/>
<dbReference type="EMBL" id="CP047476">
    <property type="protein sequence ID" value="QIA65056.1"/>
    <property type="molecule type" value="Genomic_DNA"/>
</dbReference>
<protein>
    <submittedName>
        <fullName evidence="1">Na(+)-translocating NADH-quinone reductase subunit B</fullName>
    </submittedName>
</protein>
<gene>
    <name evidence="1" type="ORF">GT360_15955</name>
</gene>
<sequence length="84" mass="9451">MAALLVKSFEGDIYLAYQDDGIRQTLITDELDRAMTFSSLHQVKDYCLNEGFDSATLQHASAYDEMCGAAMPTAAEMQMDLKWF</sequence>
<accession>A0A7Z2YF58</accession>
<dbReference type="Pfam" id="PF20090">
    <property type="entry name" value="DUF6482"/>
    <property type="match status" value="1"/>
</dbReference>
<dbReference type="Proteomes" id="UP000464262">
    <property type="component" value="Chromosome 2"/>
</dbReference>
<dbReference type="KEGG" id="vas:GT360_15955"/>
<evidence type="ECO:0000313" key="2">
    <source>
        <dbReference type="Proteomes" id="UP000464262"/>
    </source>
</evidence>
<reference evidence="1 2" key="1">
    <citation type="submission" date="2020-01" db="EMBL/GenBank/DDBJ databases">
        <title>Whole genome and functional gene identification of agarase of Vibrio HN897.</title>
        <authorList>
            <person name="Liu Y."/>
            <person name="Zhao Z."/>
        </authorList>
    </citation>
    <scope>NUCLEOTIDE SEQUENCE [LARGE SCALE GENOMIC DNA]</scope>
    <source>
        <strain evidence="1 2">HN897</strain>
    </source>
</reference>